<keyword evidence="7" id="KW-0963">Cytoplasm</keyword>
<evidence type="ECO:0000256" key="12">
    <source>
        <dbReference type="ARBA" id="ARBA00048366"/>
    </source>
</evidence>
<dbReference type="InterPro" id="IPR050156">
    <property type="entry name" value="TC-AMP_synthase_SUA5"/>
</dbReference>
<feature type="transmembrane region" description="Helical" evidence="13">
    <location>
        <begin position="662"/>
        <end position="681"/>
    </location>
</feature>
<organism evidence="15 16">
    <name type="scientific">Pleurodeles waltl</name>
    <name type="common">Iberian ribbed newt</name>
    <dbReference type="NCBI Taxonomy" id="8319"/>
    <lineage>
        <taxon>Eukaryota</taxon>
        <taxon>Metazoa</taxon>
        <taxon>Chordata</taxon>
        <taxon>Craniata</taxon>
        <taxon>Vertebrata</taxon>
        <taxon>Euteleostomi</taxon>
        <taxon>Amphibia</taxon>
        <taxon>Batrachia</taxon>
        <taxon>Caudata</taxon>
        <taxon>Salamandroidea</taxon>
        <taxon>Salamandridae</taxon>
        <taxon>Pleurodelinae</taxon>
        <taxon>Pleurodeles</taxon>
    </lineage>
</organism>
<dbReference type="Proteomes" id="UP001066276">
    <property type="component" value="Chromosome 10"/>
</dbReference>
<evidence type="ECO:0000256" key="4">
    <source>
        <dbReference type="ARBA" id="ARBA00007663"/>
    </source>
</evidence>
<comment type="subcellular location">
    <subcellularLocation>
        <location evidence="2">Cytoplasm</location>
    </subcellularLocation>
    <subcellularLocation>
        <location evidence="1">Membrane</location>
        <topology evidence="1">Multi-pass membrane protein</topology>
    </subcellularLocation>
</comment>
<dbReference type="PANTHER" id="PTHR17490">
    <property type="entry name" value="SUA5"/>
    <property type="match status" value="1"/>
</dbReference>
<dbReference type="InterPro" id="IPR000791">
    <property type="entry name" value="Gpr1/Fun34/SatP-like"/>
</dbReference>
<dbReference type="PROSITE" id="PS51163">
    <property type="entry name" value="YRDC"/>
    <property type="match status" value="1"/>
</dbReference>
<dbReference type="AlphaFoldDB" id="A0AAV7MET6"/>
<dbReference type="SUPFAM" id="SSF55821">
    <property type="entry name" value="YrdC/RibB"/>
    <property type="match status" value="1"/>
</dbReference>
<feature type="transmembrane region" description="Helical" evidence="13">
    <location>
        <begin position="335"/>
        <end position="353"/>
    </location>
</feature>
<protein>
    <recommendedName>
        <fullName evidence="6">Threonylcarbamoyl-AMP synthase</fullName>
        <ecNumber evidence="5">2.7.7.87</ecNumber>
    </recommendedName>
</protein>
<feature type="transmembrane region" description="Helical" evidence="13">
    <location>
        <begin position="101"/>
        <end position="121"/>
    </location>
</feature>
<keyword evidence="16" id="KW-1185">Reference proteome</keyword>
<feature type="transmembrane region" description="Helical" evidence="13">
    <location>
        <begin position="603"/>
        <end position="622"/>
    </location>
</feature>
<dbReference type="Pfam" id="PF01184">
    <property type="entry name" value="Gpr1_Fun34_YaaH"/>
    <property type="match status" value="1"/>
</dbReference>
<gene>
    <name evidence="15" type="ORF">NDU88_007038</name>
</gene>
<dbReference type="Gene3D" id="3.90.870.10">
    <property type="entry name" value="DHBP synthase"/>
    <property type="match status" value="1"/>
</dbReference>
<reference evidence="15" key="1">
    <citation type="journal article" date="2022" name="bioRxiv">
        <title>Sequencing and chromosome-scale assembly of the giantPleurodeles waltlgenome.</title>
        <authorList>
            <person name="Brown T."/>
            <person name="Elewa A."/>
            <person name="Iarovenko S."/>
            <person name="Subramanian E."/>
            <person name="Araus A.J."/>
            <person name="Petzold A."/>
            <person name="Susuki M."/>
            <person name="Suzuki K.-i.T."/>
            <person name="Hayashi T."/>
            <person name="Toyoda A."/>
            <person name="Oliveira C."/>
            <person name="Osipova E."/>
            <person name="Leigh N.D."/>
            <person name="Simon A."/>
            <person name="Yun M.H."/>
        </authorList>
    </citation>
    <scope>NUCLEOTIDE SEQUENCE</scope>
    <source>
        <strain evidence="15">20211129_DDA</strain>
        <tissue evidence="15">Liver</tissue>
    </source>
</reference>
<feature type="transmembrane region" description="Helical" evidence="13">
    <location>
        <begin position="475"/>
        <end position="497"/>
    </location>
</feature>
<evidence type="ECO:0000256" key="1">
    <source>
        <dbReference type="ARBA" id="ARBA00004141"/>
    </source>
</evidence>
<feature type="transmembrane region" description="Helical" evidence="13">
    <location>
        <begin position="451"/>
        <end position="469"/>
    </location>
</feature>
<feature type="transmembrane region" description="Helical" evidence="13">
    <location>
        <begin position="424"/>
        <end position="444"/>
    </location>
</feature>
<dbReference type="GO" id="GO:0005737">
    <property type="term" value="C:cytoplasm"/>
    <property type="evidence" value="ECO:0007669"/>
    <property type="project" value="UniProtKB-SubCell"/>
</dbReference>
<evidence type="ECO:0000256" key="11">
    <source>
        <dbReference type="ARBA" id="ARBA00023136"/>
    </source>
</evidence>
<dbReference type="GO" id="GO:0000049">
    <property type="term" value="F:tRNA binding"/>
    <property type="evidence" value="ECO:0007669"/>
    <property type="project" value="TreeGrafter"/>
</dbReference>
<name>A0AAV7MET6_PLEWA</name>
<dbReference type="FunFam" id="3.90.870.10:FF:000010">
    <property type="entry name" value="Si:ch211-153b23.4"/>
    <property type="match status" value="1"/>
</dbReference>
<dbReference type="InterPro" id="IPR017945">
    <property type="entry name" value="DHBP_synth_RibB-like_a/b_dom"/>
</dbReference>
<dbReference type="GO" id="GO:0061710">
    <property type="term" value="F:L-threonylcarbamoyladenylate synthase"/>
    <property type="evidence" value="ECO:0007669"/>
    <property type="project" value="UniProtKB-EC"/>
</dbReference>
<evidence type="ECO:0000256" key="9">
    <source>
        <dbReference type="ARBA" id="ARBA00022692"/>
    </source>
</evidence>
<feature type="transmembrane region" description="Helical" evidence="13">
    <location>
        <begin position="215"/>
        <end position="233"/>
    </location>
</feature>
<feature type="domain" description="YrdC-like" evidence="14">
    <location>
        <begin position="748"/>
        <end position="943"/>
    </location>
</feature>
<keyword evidence="10 13" id="KW-1133">Transmembrane helix</keyword>
<feature type="transmembrane region" description="Helical" evidence="13">
    <location>
        <begin position="693"/>
        <end position="713"/>
    </location>
</feature>
<evidence type="ECO:0000256" key="3">
    <source>
        <dbReference type="ARBA" id="ARBA00005587"/>
    </source>
</evidence>
<proteinExistence type="inferred from homology"/>
<feature type="transmembrane region" description="Helical" evidence="13">
    <location>
        <begin position="360"/>
        <end position="382"/>
    </location>
</feature>
<dbReference type="PANTHER" id="PTHR17490:SF14">
    <property type="entry name" value="THREONYLCARBAMOYL-AMP SYNTHASE"/>
    <property type="match status" value="1"/>
</dbReference>
<evidence type="ECO:0000259" key="14">
    <source>
        <dbReference type="PROSITE" id="PS51163"/>
    </source>
</evidence>
<evidence type="ECO:0000256" key="6">
    <source>
        <dbReference type="ARBA" id="ARBA00015492"/>
    </source>
</evidence>
<evidence type="ECO:0000256" key="13">
    <source>
        <dbReference type="SAM" id="Phobius"/>
    </source>
</evidence>
<feature type="transmembrane region" description="Helical" evidence="13">
    <location>
        <begin position="133"/>
        <end position="153"/>
    </location>
</feature>
<evidence type="ECO:0000256" key="10">
    <source>
        <dbReference type="ARBA" id="ARBA00022989"/>
    </source>
</evidence>
<evidence type="ECO:0000256" key="7">
    <source>
        <dbReference type="ARBA" id="ARBA00022490"/>
    </source>
</evidence>
<dbReference type="EC" id="2.7.7.87" evidence="5"/>
<comment type="catalytic activity">
    <reaction evidence="12">
        <text>L-threonine + hydrogencarbonate + ATP = L-threonylcarbamoyladenylate + diphosphate + H2O</text>
        <dbReference type="Rhea" id="RHEA:36407"/>
        <dbReference type="ChEBI" id="CHEBI:15377"/>
        <dbReference type="ChEBI" id="CHEBI:17544"/>
        <dbReference type="ChEBI" id="CHEBI:30616"/>
        <dbReference type="ChEBI" id="CHEBI:33019"/>
        <dbReference type="ChEBI" id="CHEBI:57926"/>
        <dbReference type="ChEBI" id="CHEBI:73682"/>
        <dbReference type="EC" id="2.7.7.87"/>
    </reaction>
</comment>
<comment type="similarity">
    <text evidence="3">Belongs to the acetate uptake transporter (AceTr) (TC 2.A.96) family.</text>
</comment>
<keyword evidence="8" id="KW-0808">Transferase</keyword>
<feature type="transmembrane region" description="Helical" evidence="13">
    <location>
        <begin position="266"/>
        <end position="288"/>
    </location>
</feature>
<evidence type="ECO:0000313" key="15">
    <source>
        <dbReference type="EMBL" id="KAJ1101977.1"/>
    </source>
</evidence>
<evidence type="ECO:0000313" key="16">
    <source>
        <dbReference type="Proteomes" id="UP001066276"/>
    </source>
</evidence>
<feature type="transmembrane region" description="Helical" evidence="13">
    <location>
        <begin position="240"/>
        <end position="260"/>
    </location>
</feature>
<feature type="transmembrane region" description="Helical" evidence="13">
    <location>
        <begin position="637"/>
        <end position="655"/>
    </location>
</feature>
<dbReference type="GO" id="GO:0003725">
    <property type="term" value="F:double-stranded RNA binding"/>
    <property type="evidence" value="ECO:0007669"/>
    <property type="project" value="InterPro"/>
</dbReference>
<dbReference type="Pfam" id="PF01300">
    <property type="entry name" value="Sua5_yciO_yrdC"/>
    <property type="match status" value="1"/>
</dbReference>
<accession>A0AAV7MET6</accession>
<evidence type="ECO:0000256" key="8">
    <source>
        <dbReference type="ARBA" id="ARBA00022679"/>
    </source>
</evidence>
<dbReference type="GO" id="GO:0006450">
    <property type="term" value="P:regulation of translational fidelity"/>
    <property type="evidence" value="ECO:0007669"/>
    <property type="project" value="TreeGrafter"/>
</dbReference>
<dbReference type="GO" id="GO:0016020">
    <property type="term" value="C:membrane"/>
    <property type="evidence" value="ECO:0007669"/>
    <property type="project" value="UniProtKB-SubCell"/>
</dbReference>
<sequence>MSGKCLLAFLIGCPSQQPSPLILLGPRVFSEVRERSPDEDYADNFYDADILRMILDICLLWKLFLGLWPVPYRFVLVYTELLFALTMEGFASVYYSEPAVMGFLANVISAFLVALQNFSSFHTKVNAEGVENILAGVHLILIGGLTQLVAGFLCFRKYDHLGSTAFVSFAALWSSYGATRIVLGAYPTVANSSENGNSSIDQSIMAASPLPVTDSAVAGLVAYTVIAFILSFCSATVNYIMPFVFGAITITLVFEAIGLFGQWALVVSGVFELLIVLLGLYGATALVLKGLTQRYVLPGFGNSLFSVLLLGTANSKTSSSIGDEKKKNSKYAEPMALGHIADTVAAFIFAFYGSGYMKTFYIGAIWVSINAISQLCASYYSYLRDDVYNTTKFGLHSLFWLVTSWEEFTLTVFLSTDNVDGSRAGMVGSWFFLVTACIIFVMSFNRDLLEVLQNAGFILLTVSTIQQIPLLGSRIFFAVACSLYTAISLYATFASLINSIADKALIPLGNQVISSATFQKVLLSLKHVTSRSKEDDQENRSTGSQLPDALFFICNGLASFSAIQGSLSDPTRAHLSIPWVLIPGGLFQLYVSRIVVQKGRRFGSVLPFCYAVVWSTWSWLRFAGPLLEIDIASHGEFALGAVTFLIVNAFLMVLVAYANVVFFLMALLMEAVVTCFLLFTLERLPLPLEITVLAIFSSICVYGAAASLGNCLFNKELIPMGPPLIKKMKPKERVDVSSTCVCPDSRRTSSLRTIAALLDDGGVCGVPTDTVYALAASCKHPEAIQKIYTIKDRPSKKPICICISHLSQLRSVKPPFSPLLWEFMENVYPGGISCIVQKGEWLKKLGVGLAYDIVGTKDSIMIRVPDHTICAHLTDMTGPLAITSANPSGESDSTHHDMVISRLSHKLEGVLCDGDSNELVGSTVVNCLKIDEGILGIIREGCVPTARIMQIFERVKNTLA</sequence>
<keyword evidence="9 13" id="KW-0812">Transmembrane</keyword>
<evidence type="ECO:0000256" key="2">
    <source>
        <dbReference type="ARBA" id="ARBA00004496"/>
    </source>
</evidence>
<feature type="transmembrane region" description="Helical" evidence="13">
    <location>
        <begin position="295"/>
        <end position="315"/>
    </location>
</feature>
<comment type="caution">
    <text evidence="15">The sequence shown here is derived from an EMBL/GenBank/DDBJ whole genome shotgun (WGS) entry which is preliminary data.</text>
</comment>
<dbReference type="EMBL" id="JANPWB010000014">
    <property type="protein sequence ID" value="KAJ1101977.1"/>
    <property type="molecule type" value="Genomic_DNA"/>
</dbReference>
<evidence type="ECO:0000256" key="5">
    <source>
        <dbReference type="ARBA" id="ARBA00012584"/>
    </source>
</evidence>
<dbReference type="InterPro" id="IPR006070">
    <property type="entry name" value="Sua5-like_dom"/>
</dbReference>
<feature type="transmembrane region" description="Helical" evidence="13">
    <location>
        <begin position="50"/>
        <end position="68"/>
    </location>
</feature>
<comment type="similarity">
    <text evidence="4">Belongs to the SUA5 family.</text>
</comment>
<keyword evidence="11 13" id="KW-0472">Membrane</keyword>